<reference evidence="1 2" key="1">
    <citation type="submission" date="2018-11" db="EMBL/GenBank/DDBJ databases">
        <title>Parancylomarina longa gen. nov., sp. nov., isolated from sediments of southern Okinawa.</title>
        <authorList>
            <person name="Fu T."/>
        </authorList>
    </citation>
    <scope>NUCLEOTIDE SEQUENCE [LARGE SCALE GENOMIC DNA]</scope>
    <source>
        <strain evidence="1 2">T3-2 S1-C</strain>
    </source>
</reference>
<evidence type="ECO:0000313" key="2">
    <source>
        <dbReference type="Proteomes" id="UP000282985"/>
    </source>
</evidence>
<gene>
    <name evidence="1" type="ORF">DLK05_16490</name>
</gene>
<dbReference type="AlphaFoldDB" id="A0A434AES1"/>
<accession>A0A434AES1</accession>
<protein>
    <submittedName>
        <fullName evidence="1">Twin-arginine translocation signal domain-containing protein</fullName>
    </submittedName>
</protein>
<dbReference type="RefSeq" id="WP_127345054.1">
    <property type="nucleotide sequence ID" value="NZ_RJJX01000046.1"/>
</dbReference>
<sequence>MSNQNSTRRGFLQKLGLTVGAAALLESEALANVNPNRFSTLKDRSAFLEKYEKWVNEYIEVVEIEKQQAQDLSNKHRIMELADQADGWQDQIKEYVKHDDFKNKYLSISKRFADAITPELEA</sequence>
<dbReference type="EMBL" id="RJJX01000046">
    <property type="protein sequence ID" value="RUT72825.1"/>
    <property type="molecule type" value="Genomic_DNA"/>
</dbReference>
<evidence type="ECO:0000313" key="1">
    <source>
        <dbReference type="EMBL" id="RUT72825.1"/>
    </source>
</evidence>
<dbReference type="PROSITE" id="PS51318">
    <property type="entry name" value="TAT"/>
    <property type="match status" value="1"/>
</dbReference>
<dbReference type="NCBIfam" id="TIGR01409">
    <property type="entry name" value="TAT_signal_seq"/>
    <property type="match status" value="1"/>
</dbReference>
<dbReference type="InterPro" id="IPR019546">
    <property type="entry name" value="TAT_signal_bac_arc"/>
</dbReference>
<name>A0A434AES1_9BACT</name>
<dbReference type="OrthoDB" id="1120557at2"/>
<keyword evidence="2" id="KW-1185">Reference proteome</keyword>
<dbReference type="InterPro" id="IPR006311">
    <property type="entry name" value="TAT_signal"/>
</dbReference>
<organism evidence="1 2">
    <name type="scientific">Ancylomarina longa</name>
    <dbReference type="NCBI Taxonomy" id="2487017"/>
    <lineage>
        <taxon>Bacteria</taxon>
        <taxon>Pseudomonadati</taxon>
        <taxon>Bacteroidota</taxon>
        <taxon>Bacteroidia</taxon>
        <taxon>Marinilabiliales</taxon>
        <taxon>Marinifilaceae</taxon>
        <taxon>Ancylomarina</taxon>
    </lineage>
</organism>
<dbReference type="Proteomes" id="UP000282985">
    <property type="component" value="Unassembled WGS sequence"/>
</dbReference>
<proteinExistence type="predicted"/>
<comment type="caution">
    <text evidence="1">The sequence shown here is derived from an EMBL/GenBank/DDBJ whole genome shotgun (WGS) entry which is preliminary data.</text>
</comment>